<protein>
    <submittedName>
        <fullName evidence="1">Uncharacterized protein</fullName>
    </submittedName>
</protein>
<proteinExistence type="predicted"/>
<reference evidence="1" key="1">
    <citation type="submission" date="2021-01" db="EMBL/GenBank/DDBJ databases">
        <authorList>
            <person name="Corre E."/>
            <person name="Pelletier E."/>
            <person name="Niang G."/>
            <person name="Scheremetjew M."/>
            <person name="Finn R."/>
            <person name="Kale V."/>
            <person name="Holt S."/>
            <person name="Cochrane G."/>
            <person name="Meng A."/>
            <person name="Brown T."/>
            <person name="Cohen L."/>
        </authorList>
    </citation>
    <scope>NUCLEOTIDE SEQUENCE</scope>
    <source>
        <strain evidence="1">SPMC142</strain>
    </source>
</reference>
<accession>A0A7S3TMM2</accession>
<evidence type="ECO:0000313" key="1">
    <source>
        <dbReference type="EMBL" id="CAE0588398.1"/>
    </source>
</evidence>
<name>A0A7S3TMM2_9SPIT</name>
<organism evidence="1">
    <name type="scientific">Strombidinopsis acuminata</name>
    <dbReference type="NCBI Taxonomy" id="141414"/>
    <lineage>
        <taxon>Eukaryota</taxon>
        <taxon>Sar</taxon>
        <taxon>Alveolata</taxon>
        <taxon>Ciliophora</taxon>
        <taxon>Intramacronucleata</taxon>
        <taxon>Spirotrichea</taxon>
        <taxon>Choreotrichia</taxon>
        <taxon>Choreotrichida</taxon>
        <taxon>Strombidinopsidae</taxon>
        <taxon>Strombidinopsis</taxon>
    </lineage>
</organism>
<gene>
    <name evidence="1" type="ORF">SACU0126_LOCUS27953</name>
</gene>
<sequence length="102" mass="11268">MTMDTVDANSPWTVETEKNYITLDSPNVVFNFHANRPGSVGDWINISWGQPTVKVEGVIDIKTSRNVDEYNFKGEYVEMYIGENATMLAMGAVVAASAVLSF</sequence>
<dbReference type="EMBL" id="HBIQ01087682">
    <property type="protein sequence ID" value="CAE0588398.1"/>
    <property type="molecule type" value="Transcribed_RNA"/>
</dbReference>
<dbReference type="AlphaFoldDB" id="A0A7S3TMM2"/>